<feature type="non-terminal residue" evidence="2">
    <location>
        <position position="1"/>
    </location>
</feature>
<keyword evidence="3" id="KW-1185">Reference proteome</keyword>
<evidence type="ECO:0000313" key="2">
    <source>
        <dbReference type="EMBL" id="KAH6880456.1"/>
    </source>
</evidence>
<sequence length="583" mass="66584">MAMSRPNDLCATCRRAFTILSGHSSHESYEAFREASQKCFICYTVWNFTQHHAQVWEAFPAEEWHSSDFFERGIEHEMTNSVRVVGAFKDPISRTQRRFDFYFTPTTKNELGNSLKVDRETSSASTLELAHKWLQTCCSSHDKCGKSASTSSHWHPTRLVDIGVDGDTEWTLCVVSEDGISPSVPYLTLSYRWGFTHSLKLLTSNMDNFRRGNPIRDLPRTFSDFVTVARSFSIRYVWIDSLCIIQDSVRDWQIESATMGDVFSKSVFTVAASASRDPDGGLFRERDPAFIQPGVVKAKFAKFAQGEFHVLDSTYWERNIFDGTLHTRGWVFQERMLSARILYFTKHQVMWECRTEHKCEAFPQRIPYHSSIKGRYAVVGDYELASPSQPGSLRHSTDTYHLWNELVSQYSACHLTKASDKLIAFHGIAQFHRSLTGDEYVAGMWKSRLRQHMNWTVLKPLARPTESIAPSWSWASVGGEVQTPGYGHDTVFPFEILDVCRESREGRVSDITWEGYLQLSGVLMPAICESVDEPFRILNFSTHTTTIWFRRDSLGTLVVKGETVWCLLLRVESSHSPASPGNE</sequence>
<dbReference type="PANTHER" id="PTHR33112:SF10">
    <property type="entry name" value="TOL"/>
    <property type="match status" value="1"/>
</dbReference>
<reference evidence="2 3" key="1">
    <citation type="journal article" date="2021" name="Nat. Commun.">
        <title>Genetic determinants of endophytism in the Arabidopsis root mycobiome.</title>
        <authorList>
            <person name="Mesny F."/>
            <person name="Miyauchi S."/>
            <person name="Thiergart T."/>
            <person name="Pickel B."/>
            <person name="Atanasova L."/>
            <person name="Karlsson M."/>
            <person name="Huettel B."/>
            <person name="Barry K.W."/>
            <person name="Haridas S."/>
            <person name="Chen C."/>
            <person name="Bauer D."/>
            <person name="Andreopoulos W."/>
            <person name="Pangilinan J."/>
            <person name="LaButti K."/>
            <person name="Riley R."/>
            <person name="Lipzen A."/>
            <person name="Clum A."/>
            <person name="Drula E."/>
            <person name="Henrissat B."/>
            <person name="Kohler A."/>
            <person name="Grigoriev I.V."/>
            <person name="Martin F.M."/>
            <person name="Hacquard S."/>
        </authorList>
    </citation>
    <scope>NUCLEOTIDE SEQUENCE [LARGE SCALE GENOMIC DNA]</scope>
    <source>
        <strain evidence="2 3">MPI-CAGE-CH-0241</strain>
    </source>
</reference>
<dbReference type="OrthoDB" id="5347061at2759"/>
<evidence type="ECO:0000313" key="3">
    <source>
        <dbReference type="Proteomes" id="UP000777438"/>
    </source>
</evidence>
<dbReference type="PANTHER" id="PTHR33112">
    <property type="entry name" value="DOMAIN PROTEIN, PUTATIVE-RELATED"/>
    <property type="match status" value="1"/>
</dbReference>
<accession>A0A9P8VW01</accession>
<dbReference type="EMBL" id="JAGPYM010000026">
    <property type="protein sequence ID" value="KAH6880456.1"/>
    <property type="molecule type" value="Genomic_DNA"/>
</dbReference>
<name>A0A9P8VW01_9HYPO</name>
<protein>
    <submittedName>
        <fullName evidence="2">Heterokaryon incompatibility protein</fullName>
    </submittedName>
</protein>
<comment type="caution">
    <text evidence="2">The sequence shown here is derived from an EMBL/GenBank/DDBJ whole genome shotgun (WGS) entry which is preliminary data.</text>
</comment>
<dbReference type="AlphaFoldDB" id="A0A9P8VW01"/>
<feature type="domain" description="Heterokaryon incompatibility" evidence="1">
    <location>
        <begin position="186"/>
        <end position="334"/>
    </location>
</feature>
<dbReference type="Proteomes" id="UP000777438">
    <property type="component" value="Unassembled WGS sequence"/>
</dbReference>
<gene>
    <name evidence="2" type="ORF">B0T10DRAFT_446744</name>
</gene>
<dbReference type="Pfam" id="PF06985">
    <property type="entry name" value="HET"/>
    <property type="match status" value="1"/>
</dbReference>
<proteinExistence type="predicted"/>
<organism evidence="2 3">
    <name type="scientific">Thelonectria olida</name>
    <dbReference type="NCBI Taxonomy" id="1576542"/>
    <lineage>
        <taxon>Eukaryota</taxon>
        <taxon>Fungi</taxon>
        <taxon>Dikarya</taxon>
        <taxon>Ascomycota</taxon>
        <taxon>Pezizomycotina</taxon>
        <taxon>Sordariomycetes</taxon>
        <taxon>Hypocreomycetidae</taxon>
        <taxon>Hypocreales</taxon>
        <taxon>Nectriaceae</taxon>
        <taxon>Thelonectria</taxon>
    </lineage>
</organism>
<dbReference type="InterPro" id="IPR010730">
    <property type="entry name" value="HET"/>
</dbReference>
<evidence type="ECO:0000259" key="1">
    <source>
        <dbReference type="Pfam" id="PF06985"/>
    </source>
</evidence>